<keyword evidence="1" id="KW-0175">Coiled coil</keyword>
<gene>
    <name evidence="2" type="ORF">MM171A00110_0091</name>
</gene>
<feature type="coiled-coil region" evidence="1">
    <location>
        <begin position="46"/>
        <end position="80"/>
    </location>
</feature>
<sequence>MSEPKINYLGPASEAAIATLQHMGYMYNGGQQWKPPIGTKPDFDLIDTVRAERDALQLRLNEADQRIDELESQLAYAVDALNEVVKVSAIYEKPFEIATLAIGELSASAEPA</sequence>
<proteinExistence type="predicted"/>
<dbReference type="EMBL" id="MT143708">
    <property type="protein sequence ID" value="QJB01431.1"/>
    <property type="molecule type" value="Genomic_DNA"/>
</dbReference>
<evidence type="ECO:0000313" key="2">
    <source>
        <dbReference type="EMBL" id="QJB01431.1"/>
    </source>
</evidence>
<protein>
    <submittedName>
        <fullName evidence="2">Uncharacterized protein</fullName>
    </submittedName>
</protein>
<organism evidence="2">
    <name type="scientific">viral metagenome</name>
    <dbReference type="NCBI Taxonomy" id="1070528"/>
    <lineage>
        <taxon>unclassified sequences</taxon>
        <taxon>metagenomes</taxon>
        <taxon>organismal metagenomes</taxon>
    </lineage>
</organism>
<reference evidence="2" key="1">
    <citation type="submission" date="2020-03" db="EMBL/GenBank/DDBJ databases">
        <title>The deep terrestrial virosphere.</title>
        <authorList>
            <person name="Holmfeldt K."/>
            <person name="Nilsson E."/>
            <person name="Simone D."/>
            <person name="Lopez-Fernandez M."/>
            <person name="Wu X."/>
            <person name="de Brujin I."/>
            <person name="Lundin D."/>
            <person name="Andersson A."/>
            <person name="Bertilsson S."/>
            <person name="Dopson M."/>
        </authorList>
    </citation>
    <scope>NUCLEOTIDE SEQUENCE</scope>
    <source>
        <strain evidence="2">MM171A00110</strain>
    </source>
</reference>
<evidence type="ECO:0000256" key="1">
    <source>
        <dbReference type="SAM" id="Coils"/>
    </source>
</evidence>
<accession>A0A6M3M143</accession>
<dbReference type="AlphaFoldDB" id="A0A6M3M143"/>
<name>A0A6M3M143_9ZZZZ</name>